<sequence>MAQLAMLFLFIQQVFGHQDAMSFACSNQSVCDERASLIQLKAASGTCPDDFDDGDCSADNSCQCTPQSDSEEIGAFPNGVLQCSGENSCTSADVGVRDTNFFKFVDPDDYLECTAFKACGWQHAAGAEAGLAGGYFNVKNIGALCCAVPNLIFGNNGVCSKSKFTMASSTKCSRDACCHGTNICRGSDLIGVRSLSCYDREACSAGNYAEVEKDVHCLGDYSCCRWSKEGRASTFKITTGEGHCVTCGGLRSCQVSQWKFTQPSDTDMNCTGEEACDRATISVNGGCFKLLCDGVRACRQMDLTLSGGAECSCTAANSGQCPDKCAGFKICAEPTPCGAERYESITCAASGPDQTDCAAACDDSGRAQGDPHIQTLRGAHYTILKEGNFLAWSYSKTTSFKSKMGLEKEIPLQWKLYARYGGSFFSTKGLLLVDVNRSLALELTSEDCAWRQRIGQDGEWHKVKPVLLTSEDNATSFNVSDVRQLSGDDLLGATIILNMNSKHGLQPVARLVSHCKPGDHMDFKLNMFQKSDISFVGGELGVGHEAMSTGGTGEVHFLSSKLKTMQLRTDTEFEAKRTWLELGGSDRATSYFGTFGASASLATTMCTAAEEEKAGKICAKHLPGSDSEVLADCIFDVCHGGGELAAVSAGLLISA</sequence>
<dbReference type="Proteomes" id="UP001642464">
    <property type="component" value="Unassembled WGS sequence"/>
</dbReference>
<evidence type="ECO:0000313" key="1">
    <source>
        <dbReference type="EMBL" id="CAK8994989.1"/>
    </source>
</evidence>
<organism evidence="1 2">
    <name type="scientific">Durusdinium trenchii</name>
    <dbReference type="NCBI Taxonomy" id="1381693"/>
    <lineage>
        <taxon>Eukaryota</taxon>
        <taxon>Sar</taxon>
        <taxon>Alveolata</taxon>
        <taxon>Dinophyceae</taxon>
        <taxon>Suessiales</taxon>
        <taxon>Symbiodiniaceae</taxon>
        <taxon>Durusdinium</taxon>
    </lineage>
</organism>
<comment type="caution">
    <text evidence="1">The sequence shown here is derived from an EMBL/GenBank/DDBJ whole genome shotgun (WGS) entry which is preliminary data.</text>
</comment>
<evidence type="ECO:0000313" key="2">
    <source>
        <dbReference type="Proteomes" id="UP001642464"/>
    </source>
</evidence>
<keyword evidence="2" id="KW-1185">Reference proteome</keyword>
<proteinExistence type="predicted"/>
<protein>
    <submittedName>
        <fullName evidence="1">Autophagy-related protein 18a</fullName>
    </submittedName>
</protein>
<name>A0ABP0I160_9DINO</name>
<accession>A0ABP0I160</accession>
<dbReference type="EMBL" id="CAXAMM010002158">
    <property type="protein sequence ID" value="CAK8994989.1"/>
    <property type="molecule type" value="Genomic_DNA"/>
</dbReference>
<reference evidence="1 2" key="1">
    <citation type="submission" date="2024-02" db="EMBL/GenBank/DDBJ databases">
        <authorList>
            <person name="Chen Y."/>
            <person name="Shah S."/>
            <person name="Dougan E. K."/>
            <person name="Thang M."/>
            <person name="Chan C."/>
        </authorList>
    </citation>
    <scope>NUCLEOTIDE SEQUENCE [LARGE SCALE GENOMIC DNA]</scope>
</reference>
<gene>
    <name evidence="1" type="ORF">SCF082_LOCUS4165</name>
</gene>